<accession>A0AAW5E799</accession>
<dbReference type="AlphaFoldDB" id="A0AAW5E799"/>
<feature type="compositionally biased region" description="Basic and acidic residues" evidence="1">
    <location>
        <begin position="8"/>
        <end position="22"/>
    </location>
</feature>
<evidence type="ECO:0000313" key="3">
    <source>
        <dbReference type="Proteomes" id="UP001431131"/>
    </source>
</evidence>
<dbReference type="Proteomes" id="UP001431131">
    <property type="component" value="Unassembled WGS sequence"/>
</dbReference>
<organism evidence="2 3">
    <name type="scientific">Fredinandcohnia quinoae</name>
    <dbReference type="NCBI Taxonomy" id="2918902"/>
    <lineage>
        <taxon>Bacteria</taxon>
        <taxon>Bacillati</taxon>
        <taxon>Bacillota</taxon>
        <taxon>Bacilli</taxon>
        <taxon>Bacillales</taxon>
        <taxon>Bacillaceae</taxon>
        <taxon>Fredinandcohnia</taxon>
    </lineage>
</organism>
<protein>
    <submittedName>
        <fullName evidence="2">Uncharacterized protein</fullName>
    </submittedName>
</protein>
<sequence length="88" mass="10416">MNPNQKENNSDPKEPSLRDDPFSRLMFGNRQQRGTDEERPEPIQKDENNQIDYSQLMNQFDEIMASVDKIKPAVKQLSPFLKFFKKKK</sequence>
<feature type="region of interest" description="Disordered" evidence="1">
    <location>
        <begin position="1"/>
        <end position="50"/>
    </location>
</feature>
<dbReference type="EMBL" id="JAKTTI010000015">
    <property type="protein sequence ID" value="MCH1625881.1"/>
    <property type="molecule type" value="Genomic_DNA"/>
</dbReference>
<proteinExistence type="predicted"/>
<keyword evidence="3" id="KW-1185">Reference proteome</keyword>
<evidence type="ECO:0000256" key="1">
    <source>
        <dbReference type="SAM" id="MobiDB-lite"/>
    </source>
</evidence>
<feature type="compositionally biased region" description="Basic and acidic residues" evidence="1">
    <location>
        <begin position="33"/>
        <end position="48"/>
    </location>
</feature>
<comment type="caution">
    <text evidence="2">The sequence shown here is derived from an EMBL/GenBank/DDBJ whole genome shotgun (WGS) entry which is preliminary data.</text>
</comment>
<name>A0AAW5E799_9BACI</name>
<gene>
    <name evidence="2" type="ORF">MJG50_11120</name>
</gene>
<reference evidence="2" key="1">
    <citation type="submission" date="2022-02" db="EMBL/GenBank/DDBJ databases">
        <title>Fredinandcohnia quinoae sp. nov. isolated from Chenopodium quinoa seeds.</title>
        <authorList>
            <person name="Saati-Santamaria Z."/>
            <person name="Flores-Felix J.D."/>
            <person name="Igual J.M."/>
            <person name="Velazquez E."/>
            <person name="Garcia-Fraile P."/>
            <person name="Martinez-Molina E."/>
        </authorList>
    </citation>
    <scope>NUCLEOTIDE SEQUENCE</scope>
    <source>
        <strain evidence="2">SECRCQ15</strain>
    </source>
</reference>
<evidence type="ECO:0000313" key="2">
    <source>
        <dbReference type="EMBL" id="MCH1625881.1"/>
    </source>
</evidence>
<dbReference type="RefSeq" id="WP_240255761.1">
    <property type="nucleotide sequence ID" value="NZ_JAKTTI010000015.1"/>
</dbReference>